<dbReference type="PANTHER" id="PTHR43218">
    <property type="entry name" value="PHOSPHORIBOSYLTRANSFERASE-RELATED"/>
    <property type="match status" value="1"/>
</dbReference>
<dbReference type="Gene3D" id="3.40.50.2020">
    <property type="match status" value="1"/>
</dbReference>
<dbReference type="AlphaFoldDB" id="A0A0J6F2V8"/>
<dbReference type="Proteomes" id="UP000092950">
    <property type="component" value="Chromosome"/>
</dbReference>
<sequence>MSQAFDPTTAYWQEIVVLPEAPRGPYRRSYPARLPDGRYLVLPLRGVPGDSERCVASLIANHAALDVVETLAGFMARQARHFAAEVVVGLPTLGLAFAPLVARGLGFSRYVPFGYSRKYWYDDALAVPVRSLTTPDSAKMLYVDPNLAGSLRGRRVLVVDDAVSTGQTMASALTLLARCDADVAGVVVAMRQGQGWRALRDARGRPVEVEGAFDSPRMRRVEGGWMPE</sequence>
<evidence type="ECO:0000313" key="4">
    <source>
        <dbReference type="Proteomes" id="UP000053096"/>
    </source>
</evidence>
<dbReference type="InterPro" id="IPR029057">
    <property type="entry name" value="PRTase-like"/>
</dbReference>
<reference evidence="3 4" key="1">
    <citation type="submission" date="2015-09" db="EMBL/GenBank/DDBJ databases">
        <authorList>
            <person name="Jackson K.R."/>
            <person name="Lunt B.L."/>
            <person name="Fisher J.N.B."/>
            <person name="Gardner A.V."/>
            <person name="Bailey M.E."/>
            <person name="Deus L.M."/>
            <person name="Earl A.S."/>
            <person name="Gibby P.D."/>
            <person name="Hartmann K.A."/>
            <person name="Liu J.E."/>
            <person name="Manci A.M."/>
            <person name="Nielsen D.A."/>
            <person name="Solomon M.B."/>
            <person name="Breakwell D.P."/>
            <person name="Burnett S.H."/>
            <person name="Grose J.H."/>
        </authorList>
    </citation>
    <scope>NUCLEOTIDE SEQUENCE [LARGE SCALE GENOMIC DNA]</scope>
    <source>
        <strain evidence="3 4">2789STDY5608636</strain>
    </source>
</reference>
<dbReference type="Proteomes" id="UP000053096">
    <property type="component" value="Unassembled WGS sequence"/>
</dbReference>
<evidence type="ECO:0000313" key="2">
    <source>
        <dbReference type="EMBL" id="ANY14621.1"/>
    </source>
</evidence>
<dbReference type="Pfam" id="PF00156">
    <property type="entry name" value="Pribosyltran"/>
    <property type="match status" value="1"/>
</dbReference>
<organism evidence="3 4">
    <name type="scientific">Bordetella pseudohinzii</name>
    <dbReference type="NCBI Taxonomy" id="1331258"/>
    <lineage>
        <taxon>Bacteria</taxon>
        <taxon>Pseudomonadati</taxon>
        <taxon>Pseudomonadota</taxon>
        <taxon>Betaproteobacteria</taxon>
        <taxon>Burkholderiales</taxon>
        <taxon>Alcaligenaceae</taxon>
        <taxon>Bordetella</taxon>
    </lineage>
</organism>
<proteinExistence type="predicted"/>
<dbReference type="RefSeq" id="WP_043210347.1">
    <property type="nucleotide sequence ID" value="NZ_CAJGUP010000087.1"/>
</dbReference>
<dbReference type="NCBIfam" id="NF004689">
    <property type="entry name" value="PRK06031.1"/>
    <property type="match status" value="1"/>
</dbReference>
<evidence type="ECO:0000313" key="5">
    <source>
        <dbReference type="Proteomes" id="UP000092950"/>
    </source>
</evidence>
<dbReference type="CDD" id="cd06223">
    <property type="entry name" value="PRTases_typeI"/>
    <property type="match status" value="1"/>
</dbReference>
<protein>
    <submittedName>
        <fullName evidence="3">Phosphoribosyltransferase</fullName>
    </submittedName>
</protein>
<dbReference type="GO" id="GO:0016757">
    <property type="term" value="F:glycosyltransferase activity"/>
    <property type="evidence" value="ECO:0007669"/>
    <property type="project" value="UniProtKB-KW"/>
</dbReference>
<reference evidence="2 5" key="2">
    <citation type="submission" date="2016-07" db="EMBL/GenBank/DDBJ databases">
        <title>Complete genome sequences of Bordetella pseudohinzii.</title>
        <authorList>
            <person name="Spilker T."/>
            <person name="Darrah R."/>
            <person name="LiPuma J.J."/>
        </authorList>
    </citation>
    <scope>NUCLEOTIDE SEQUENCE [LARGE SCALE GENOMIC DNA]</scope>
    <source>
        <strain evidence="2 5">HI4681</strain>
    </source>
</reference>
<accession>A0A0J6F2V8</accession>
<accession>A0A0M9I532</accession>
<keyword evidence="5" id="KW-1185">Reference proteome</keyword>
<dbReference type="InterPro" id="IPR000836">
    <property type="entry name" value="PRTase_dom"/>
</dbReference>
<name>A0A0J6F2V8_9BORD</name>
<keyword evidence="3" id="KW-0328">Glycosyltransferase</keyword>
<dbReference type="KEGG" id="bpdz:BBN53_01185"/>
<keyword evidence="3" id="KW-0808">Transferase</keyword>
<gene>
    <name evidence="2" type="ORF">BBN53_01185</name>
    <name evidence="3" type="ORF">ERS370011_01412</name>
</gene>
<evidence type="ECO:0000313" key="3">
    <source>
        <dbReference type="EMBL" id="CUI61495.1"/>
    </source>
</evidence>
<dbReference type="PANTHER" id="PTHR43218:SF1">
    <property type="entry name" value="PHOSPHORIBOSYLTRANSFERASE"/>
    <property type="match status" value="1"/>
</dbReference>
<feature type="domain" description="Phosphoribosyltransferase" evidence="1">
    <location>
        <begin position="58"/>
        <end position="199"/>
    </location>
</feature>
<dbReference type="EMBL" id="CYTV01000003">
    <property type="protein sequence ID" value="CUI61495.1"/>
    <property type="molecule type" value="Genomic_DNA"/>
</dbReference>
<evidence type="ECO:0000259" key="1">
    <source>
        <dbReference type="Pfam" id="PF00156"/>
    </source>
</evidence>
<dbReference type="EMBL" id="CP016440">
    <property type="protein sequence ID" value="ANY14621.1"/>
    <property type="molecule type" value="Genomic_DNA"/>
</dbReference>
<dbReference type="OrthoDB" id="8639051at2"/>
<dbReference type="SUPFAM" id="SSF53271">
    <property type="entry name" value="PRTase-like"/>
    <property type="match status" value="1"/>
</dbReference>